<dbReference type="RefSeq" id="WP_089828827.1">
    <property type="nucleotide sequence ID" value="NZ_FNBN01000001.1"/>
</dbReference>
<evidence type="ECO:0000313" key="2">
    <source>
        <dbReference type="EMBL" id="SDF07049.1"/>
    </source>
</evidence>
<gene>
    <name evidence="2" type="ORF">SAMN04488121_101700</name>
</gene>
<protein>
    <submittedName>
        <fullName evidence="2">Uncharacterized protein</fullName>
    </submittedName>
</protein>
<accession>A0A1G7I3X7</accession>
<dbReference type="EMBL" id="FNBN01000001">
    <property type="protein sequence ID" value="SDF07049.1"/>
    <property type="molecule type" value="Genomic_DNA"/>
</dbReference>
<keyword evidence="1" id="KW-0472">Membrane</keyword>
<dbReference type="AlphaFoldDB" id="A0A1G7I3X7"/>
<dbReference type="OrthoDB" id="9982309at2"/>
<name>A0A1G7I3X7_CHIFI</name>
<reference evidence="3" key="1">
    <citation type="submission" date="2016-10" db="EMBL/GenBank/DDBJ databases">
        <authorList>
            <person name="Varghese N."/>
            <person name="Submissions S."/>
        </authorList>
    </citation>
    <scope>NUCLEOTIDE SEQUENCE [LARGE SCALE GENOMIC DNA]</scope>
    <source>
        <strain evidence="3">DSM 527</strain>
    </source>
</reference>
<evidence type="ECO:0000313" key="3">
    <source>
        <dbReference type="Proteomes" id="UP000199045"/>
    </source>
</evidence>
<keyword evidence="1" id="KW-1133">Transmembrane helix</keyword>
<organism evidence="2 3">
    <name type="scientific">Chitinophaga filiformis</name>
    <name type="common">Myxococcus filiformis</name>
    <name type="synonym">Flexibacter filiformis</name>
    <dbReference type="NCBI Taxonomy" id="104663"/>
    <lineage>
        <taxon>Bacteria</taxon>
        <taxon>Pseudomonadati</taxon>
        <taxon>Bacteroidota</taxon>
        <taxon>Chitinophagia</taxon>
        <taxon>Chitinophagales</taxon>
        <taxon>Chitinophagaceae</taxon>
        <taxon>Chitinophaga</taxon>
    </lineage>
</organism>
<dbReference type="Proteomes" id="UP000199045">
    <property type="component" value="Unassembled WGS sequence"/>
</dbReference>
<dbReference type="STRING" id="104663.SAMN04488121_101700"/>
<sequence>MHPIVEKIIFAICISTFLLPIIDFIKYDAEVRKMYRDLRKEMDEEFRKFEADPENYTYTPKE</sequence>
<evidence type="ECO:0000256" key="1">
    <source>
        <dbReference type="SAM" id="Phobius"/>
    </source>
</evidence>
<proteinExistence type="predicted"/>
<keyword evidence="1" id="KW-0812">Transmembrane</keyword>
<feature type="transmembrane region" description="Helical" evidence="1">
    <location>
        <begin position="6"/>
        <end position="25"/>
    </location>
</feature>